<dbReference type="Proteomes" id="UP001218218">
    <property type="component" value="Unassembled WGS sequence"/>
</dbReference>
<reference evidence="2" key="1">
    <citation type="submission" date="2023-03" db="EMBL/GenBank/DDBJ databases">
        <title>Massive genome expansion in bonnet fungi (Mycena s.s.) driven by repeated elements and novel gene families across ecological guilds.</title>
        <authorList>
            <consortium name="Lawrence Berkeley National Laboratory"/>
            <person name="Harder C.B."/>
            <person name="Miyauchi S."/>
            <person name="Viragh M."/>
            <person name="Kuo A."/>
            <person name="Thoen E."/>
            <person name="Andreopoulos B."/>
            <person name="Lu D."/>
            <person name="Skrede I."/>
            <person name="Drula E."/>
            <person name="Henrissat B."/>
            <person name="Morin E."/>
            <person name="Kohler A."/>
            <person name="Barry K."/>
            <person name="LaButti K."/>
            <person name="Morin E."/>
            <person name="Salamov A."/>
            <person name="Lipzen A."/>
            <person name="Mereny Z."/>
            <person name="Hegedus B."/>
            <person name="Baldrian P."/>
            <person name="Stursova M."/>
            <person name="Weitz H."/>
            <person name="Taylor A."/>
            <person name="Grigoriev I.V."/>
            <person name="Nagy L.G."/>
            <person name="Martin F."/>
            <person name="Kauserud H."/>
        </authorList>
    </citation>
    <scope>NUCLEOTIDE SEQUENCE</scope>
    <source>
        <strain evidence="2">CBHHK002</strain>
    </source>
</reference>
<dbReference type="EMBL" id="JARIHO010000071">
    <property type="protein sequence ID" value="KAJ7312594.1"/>
    <property type="molecule type" value="Genomic_DNA"/>
</dbReference>
<name>A0AAD7EDK3_9AGAR</name>
<sequence>MNRFEWAWINNSHRQSPHCSLHGIFPQATQSERGMLSEQSPSAVSLSPSSLSLSPISRRASSQTLSYSTPVSSSPSLFSKIPTTSSSTRLRTQPISISSSFSANARPSASLPQNSSIALRTQEIIVNRFLGLYHPLPIPSNFAHTQARRNCGNRRHISHLSNSLLLLDAGIWLPEFIF</sequence>
<feature type="region of interest" description="Disordered" evidence="1">
    <location>
        <begin position="31"/>
        <end position="50"/>
    </location>
</feature>
<comment type="caution">
    <text evidence="2">The sequence shown here is derived from an EMBL/GenBank/DDBJ whole genome shotgun (WGS) entry which is preliminary data.</text>
</comment>
<protein>
    <submittedName>
        <fullName evidence="2">Uncharacterized protein</fullName>
    </submittedName>
</protein>
<feature type="compositionally biased region" description="Low complexity" evidence="1">
    <location>
        <begin position="40"/>
        <end position="50"/>
    </location>
</feature>
<evidence type="ECO:0000313" key="2">
    <source>
        <dbReference type="EMBL" id="KAJ7312594.1"/>
    </source>
</evidence>
<accession>A0AAD7EDK3</accession>
<evidence type="ECO:0000256" key="1">
    <source>
        <dbReference type="SAM" id="MobiDB-lite"/>
    </source>
</evidence>
<dbReference type="AlphaFoldDB" id="A0AAD7EDK3"/>
<proteinExistence type="predicted"/>
<evidence type="ECO:0000313" key="3">
    <source>
        <dbReference type="Proteomes" id="UP001218218"/>
    </source>
</evidence>
<organism evidence="2 3">
    <name type="scientific">Mycena albidolilacea</name>
    <dbReference type="NCBI Taxonomy" id="1033008"/>
    <lineage>
        <taxon>Eukaryota</taxon>
        <taxon>Fungi</taxon>
        <taxon>Dikarya</taxon>
        <taxon>Basidiomycota</taxon>
        <taxon>Agaricomycotina</taxon>
        <taxon>Agaricomycetes</taxon>
        <taxon>Agaricomycetidae</taxon>
        <taxon>Agaricales</taxon>
        <taxon>Marasmiineae</taxon>
        <taxon>Mycenaceae</taxon>
        <taxon>Mycena</taxon>
    </lineage>
</organism>
<keyword evidence="3" id="KW-1185">Reference proteome</keyword>
<gene>
    <name evidence="2" type="ORF">DFH08DRAFT_1044216</name>
</gene>